<dbReference type="Gene3D" id="3.40.50.300">
    <property type="entry name" value="P-loop containing nucleotide triphosphate hydrolases"/>
    <property type="match status" value="1"/>
</dbReference>
<protein>
    <submittedName>
        <fullName evidence="1">Uncharacterized protein</fullName>
    </submittedName>
</protein>
<comment type="caution">
    <text evidence="1">The sequence shown here is derived from an EMBL/GenBank/DDBJ whole genome shotgun (WGS) entry which is preliminary data.</text>
</comment>
<dbReference type="Proteomes" id="UP000609064">
    <property type="component" value="Unassembled WGS sequence"/>
</dbReference>
<dbReference type="RefSeq" id="WP_188764568.1">
    <property type="nucleotide sequence ID" value="NZ_BMKK01000001.1"/>
</dbReference>
<dbReference type="SUPFAM" id="SSF52540">
    <property type="entry name" value="P-loop containing nucleoside triphosphate hydrolases"/>
    <property type="match status" value="1"/>
</dbReference>
<sequence>MKKTLIHVIGNIAAGKSSLIETIKPQFQDAQFFSIDEYRKVYGSWVEDYEGYSWRKLVEDLIKSPFAILETSGTSRYVPLLEKEFDGRVIRIIVKTPIDLCLKRFIDRRDNGYELAPIPWRKPVELAMFDINDILYSKKYDAEIDGKKTIESMSLDFLKIFKRA</sequence>
<dbReference type="AlphaFoldDB" id="A0A917DJK4"/>
<gene>
    <name evidence="1" type="ORF">GCM10011514_06390</name>
</gene>
<organism evidence="1 2">
    <name type="scientific">Emticicia aquatilis</name>
    <dbReference type="NCBI Taxonomy" id="1537369"/>
    <lineage>
        <taxon>Bacteria</taxon>
        <taxon>Pseudomonadati</taxon>
        <taxon>Bacteroidota</taxon>
        <taxon>Cytophagia</taxon>
        <taxon>Cytophagales</taxon>
        <taxon>Leadbetterellaceae</taxon>
        <taxon>Emticicia</taxon>
    </lineage>
</organism>
<reference evidence="1" key="2">
    <citation type="submission" date="2020-09" db="EMBL/GenBank/DDBJ databases">
        <authorList>
            <person name="Sun Q."/>
            <person name="Zhou Y."/>
        </authorList>
    </citation>
    <scope>NUCLEOTIDE SEQUENCE</scope>
    <source>
        <strain evidence="1">CGMCC 1.15958</strain>
    </source>
</reference>
<evidence type="ECO:0000313" key="1">
    <source>
        <dbReference type="EMBL" id="GGD45073.1"/>
    </source>
</evidence>
<dbReference type="EMBL" id="BMKK01000001">
    <property type="protein sequence ID" value="GGD45073.1"/>
    <property type="molecule type" value="Genomic_DNA"/>
</dbReference>
<name>A0A917DJK4_9BACT</name>
<reference evidence="1" key="1">
    <citation type="journal article" date="2014" name="Int. J. Syst. Evol. Microbiol.">
        <title>Complete genome sequence of Corynebacterium casei LMG S-19264T (=DSM 44701T), isolated from a smear-ripened cheese.</title>
        <authorList>
            <consortium name="US DOE Joint Genome Institute (JGI-PGF)"/>
            <person name="Walter F."/>
            <person name="Albersmeier A."/>
            <person name="Kalinowski J."/>
            <person name="Ruckert C."/>
        </authorList>
    </citation>
    <scope>NUCLEOTIDE SEQUENCE</scope>
    <source>
        <strain evidence="1">CGMCC 1.15958</strain>
    </source>
</reference>
<keyword evidence="2" id="KW-1185">Reference proteome</keyword>
<accession>A0A917DJK4</accession>
<proteinExistence type="predicted"/>
<dbReference type="InterPro" id="IPR027417">
    <property type="entry name" value="P-loop_NTPase"/>
</dbReference>
<evidence type="ECO:0000313" key="2">
    <source>
        <dbReference type="Proteomes" id="UP000609064"/>
    </source>
</evidence>